<name>A0AAV3RQC2_LITER</name>
<gene>
    <name evidence="1" type="ORF">LIER_30926</name>
</gene>
<dbReference type="Proteomes" id="UP001454036">
    <property type="component" value="Unassembled WGS sequence"/>
</dbReference>
<keyword evidence="2" id="KW-1185">Reference proteome</keyword>
<organism evidence="1 2">
    <name type="scientific">Lithospermum erythrorhizon</name>
    <name type="common">Purple gromwell</name>
    <name type="synonym">Lithospermum officinale var. erythrorhizon</name>
    <dbReference type="NCBI Taxonomy" id="34254"/>
    <lineage>
        <taxon>Eukaryota</taxon>
        <taxon>Viridiplantae</taxon>
        <taxon>Streptophyta</taxon>
        <taxon>Embryophyta</taxon>
        <taxon>Tracheophyta</taxon>
        <taxon>Spermatophyta</taxon>
        <taxon>Magnoliopsida</taxon>
        <taxon>eudicotyledons</taxon>
        <taxon>Gunneridae</taxon>
        <taxon>Pentapetalae</taxon>
        <taxon>asterids</taxon>
        <taxon>lamiids</taxon>
        <taxon>Boraginales</taxon>
        <taxon>Boraginaceae</taxon>
        <taxon>Boraginoideae</taxon>
        <taxon>Lithospermeae</taxon>
        <taxon>Lithospermum</taxon>
    </lineage>
</organism>
<sequence>MLPCLEETPLGMEGGSEHKNVELALIANLVQQEIGKANHGREAGIEVNLAHYEDFTGSILSHMVNYDSLDECGSWIVNSGASVHVYSTLKLFQTHKHGKAFTPVHLPDNIVKTVESTGNNFETKRVLGVAKEINGLYILNSKFFSNQEIEKYASCLPVFNHSVNKVSALDVKI</sequence>
<accession>A0AAV3RQC2</accession>
<evidence type="ECO:0000313" key="1">
    <source>
        <dbReference type="EMBL" id="GAA0183532.1"/>
    </source>
</evidence>
<reference evidence="1 2" key="1">
    <citation type="submission" date="2024-01" db="EMBL/GenBank/DDBJ databases">
        <title>The complete chloroplast genome sequence of Lithospermum erythrorhizon: insights into the phylogenetic relationship among Boraginaceae species and the maternal lineages of purple gromwells.</title>
        <authorList>
            <person name="Okada T."/>
            <person name="Watanabe K."/>
        </authorList>
    </citation>
    <scope>NUCLEOTIDE SEQUENCE [LARGE SCALE GENOMIC DNA]</scope>
</reference>
<evidence type="ECO:0000313" key="2">
    <source>
        <dbReference type="Proteomes" id="UP001454036"/>
    </source>
</evidence>
<protein>
    <submittedName>
        <fullName evidence="1">Uncharacterized protein</fullName>
    </submittedName>
</protein>
<dbReference type="EMBL" id="BAABME010011290">
    <property type="protein sequence ID" value="GAA0183532.1"/>
    <property type="molecule type" value="Genomic_DNA"/>
</dbReference>
<comment type="caution">
    <text evidence="1">The sequence shown here is derived from an EMBL/GenBank/DDBJ whole genome shotgun (WGS) entry which is preliminary data.</text>
</comment>
<dbReference type="AlphaFoldDB" id="A0AAV3RQC2"/>
<proteinExistence type="predicted"/>